<reference evidence="4 5" key="1">
    <citation type="journal article" date="2018" name="Evol. Lett.">
        <title>Horizontal gene cluster transfer increased hallucinogenic mushroom diversity.</title>
        <authorList>
            <person name="Reynolds H.T."/>
            <person name="Vijayakumar V."/>
            <person name="Gluck-Thaler E."/>
            <person name="Korotkin H.B."/>
            <person name="Matheny P.B."/>
            <person name="Slot J.C."/>
        </authorList>
    </citation>
    <scope>NUCLEOTIDE SEQUENCE [LARGE SCALE GENOMIC DNA]</scope>
    <source>
        <strain evidence="4 5">2629</strain>
    </source>
</reference>
<dbReference type="AlphaFoldDB" id="A0A409YBQ7"/>
<feature type="compositionally biased region" description="Polar residues" evidence="3">
    <location>
        <begin position="756"/>
        <end position="771"/>
    </location>
</feature>
<feature type="region of interest" description="Disordered" evidence="3">
    <location>
        <begin position="174"/>
        <end position="207"/>
    </location>
</feature>
<dbReference type="STRING" id="181874.A0A409YBQ7"/>
<accession>A0A409YBQ7</accession>
<feature type="compositionally biased region" description="Polar residues" evidence="3">
    <location>
        <begin position="331"/>
        <end position="346"/>
    </location>
</feature>
<feature type="compositionally biased region" description="Acidic residues" evidence="3">
    <location>
        <begin position="714"/>
        <end position="728"/>
    </location>
</feature>
<feature type="region of interest" description="Disordered" evidence="3">
    <location>
        <begin position="621"/>
        <end position="645"/>
    </location>
</feature>
<feature type="region of interest" description="Disordered" evidence="3">
    <location>
        <begin position="714"/>
        <end position="808"/>
    </location>
</feature>
<dbReference type="PANTHER" id="PTHR47566:SF1">
    <property type="entry name" value="PROTEIN NUD1"/>
    <property type="match status" value="1"/>
</dbReference>
<feature type="compositionally biased region" description="Basic and acidic residues" evidence="3">
    <location>
        <begin position="347"/>
        <end position="357"/>
    </location>
</feature>
<comment type="caution">
    <text evidence="4">The sequence shown here is derived from an EMBL/GenBank/DDBJ whole genome shotgun (WGS) entry which is preliminary data.</text>
</comment>
<feature type="compositionally biased region" description="Polar residues" evidence="3">
    <location>
        <begin position="179"/>
        <end position="195"/>
    </location>
</feature>
<keyword evidence="5" id="KW-1185">Reference proteome</keyword>
<feature type="region of interest" description="Disordered" evidence="3">
    <location>
        <begin position="452"/>
        <end position="493"/>
    </location>
</feature>
<feature type="region of interest" description="Disordered" evidence="3">
    <location>
        <begin position="1"/>
        <end position="71"/>
    </location>
</feature>
<keyword evidence="2" id="KW-0677">Repeat</keyword>
<gene>
    <name evidence="4" type="ORF">CVT24_004490</name>
</gene>
<evidence type="ECO:0000256" key="3">
    <source>
        <dbReference type="SAM" id="MobiDB-lite"/>
    </source>
</evidence>
<evidence type="ECO:0000256" key="2">
    <source>
        <dbReference type="ARBA" id="ARBA00022737"/>
    </source>
</evidence>
<dbReference type="PANTHER" id="PTHR47566">
    <property type="match status" value="1"/>
</dbReference>
<evidence type="ECO:0000313" key="4">
    <source>
        <dbReference type="EMBL" id="PPR00429.1"/>
    </source>
</evidence>
<dbReference type="Proteomes" id="UP000284842">
    <property type="component" value="Unassembled WGS sequence"/>
</dbReference>
<feature type="compositionally biased region" description="Polar residues" evidence="3">
    <location>
        <begin position="36"/>
        <end position="57"/>
    </location>
</feature>
<dbReference type="GO" id="GO:0035591">
    <property type="term" value="F:signaling adaptor activity"/>
    <property type="evidence" value="ECO:0007669"/>
    <property type="project" value="TreeGrafter"/>
</dbReference>
<feature type="region of interest" description="Disordered" evidence="3">
    <location>
        <begin position="107"/>
        <end position="141"/>
    </location>
</feature>
<proteinExistence type="predicted"/>
<sequence length="808" mass="87822">MSSSNKPAWQTDELQDEWPDSEEGEQAEEEEEDDNNYGTRSISFTAPLSTHIQTNTDFEPDVTPASTRSRQIGTFLVREDVEHTPFVPKTPGRNKKAVKDFFTPLPLERMFDPPSPPSEADPAPSLPQLVQSYTPKSPQAQEMSDEIIETDMPNMNSFHGRKASLACQFTFSVPRESSGKPSGSNLTPFPQAHSTPNPPSVAAKNPPTTDSRLRLFQFQYDTYTREHLSALVDSIAINTPSGTGTAAGTPTSFNNGLSRVTEATGTAANASHMRSAKRIKLSPSSDFNPYDEGLHIKIARPKLYGQDYVGESRSLMQQIKQARDFSTISTVASTQNNSPAPSTPGESHNRSRMESFKRQKSSLSESIQRPSLLSVPEPATSNTSLSNGTKSTTTSYSSSSYRQKAAALMEQIKSDVKRPKRVFSGDSELSHATTHVEDNTYSSTRSFTGSVKLGADVKENSRHSSSGHRRTSSQKSVSSHRPSPRKQHRKLTEEADLVANLSRISIKDQTPIVNVTLIPSTNAIPSADPGHVSPAPPRSTLAPPSYPSTSIRLTNNEDLNRFVSSSTASGTTVTAGSAPSFVKHAGPAHIRTIAPSDIPPLPERFGDMVFDKELMKWVRTGRRTSDPERTGQSGEVSDDPFGDIESLRDESAANDEFEPHSTSRMTQSLHITAPEMSRISEHSEIEDEEEFELSNFSTDASAHIVNVMAGVEADGYEDDQTTDSDDEHDDLHTATQQPAGEIIEFMSDDDDLPAQRSMTSPGRSPAKSTTGGHLAPPAEPSNGFSTPSRTNLGPAGTPIIKSAMKSNS</sequence>
<keyword evidence="1" id="KW-0433">Leucine-rich repeat</keyword>
<dbReference type="InterPro" id="IPR052574">
    <property type="entry name" value="CDIRP"/>
</dbReference>
<evidence type="ECO:0000313" key="5">
    <source>
        <dbReference type="Proteomes" id="UP000284842"/>
    </source>
</evidence>
<dbReference type="InParanoid" id="A0A409YBQ7"/>
<dbReference type="EMBL" id="NHTK01001311">
    <property type="protein sequence ID" value="PPR00429.1"/>
    <property type="molecule type" value="Genomic_DNA"/>
</dbReference>
<feature type="region of interest" description="Disordered" evidence="3">
    <location>
        <begin position="523"/>
        <end position="545"/>
    </location>
</feature>
<protein>
    <submittedName>
        <fullName evidence="4">Uncharacterized protein</fullName>
    </submittedName>
</protein>
<dbReference type="OrthoDB" id="7451790at2759"/>
<feature type="non-terminal residue" evidence="4">
    <location>
        <position position="808"/>
    </location>
</feature>
<name>A0A409YBQ7_9AGAR</name>
<evidence type="ECO:0000256" key="1">
    <source>
        <dbReference type="ARBA" id="ARBA00022614"/>
    </source>
</evidence>
<feature type="compositionally biased region" description="Acidic residues" evidence="3">
    <location>
        <begin position="13"/>
        <end position="35"/>
    </location>
</feature>
<feature type="compositionally biased region" description="Polar residues" evidence="3">
    <location>
        <begin position="379"/>
        <end position="390"/>
    </location>
</feature>
<feature type="compositionally biased region" description="Polar residues" evidence="3">
    <location>
        <begin position="128"/>
        <end position="141"/>
    </location>
</feature>
<organism evidence="4 5">
    <name type="scientific">Panaeolus cyanescens</name>
    <dbReference type="NCBI Taxonomy" id="181874"/>
    <lineage>
        <taxon>Eukaryota</taxon>
        <taxon>Fungi</taxon>
        <taxon>Dikarya</taxon>
        <taxon>Basidiomycota</taxon>
        <taxon>Agaricomycotina</taxon>
        <taxon>Agaricomycetes</taxon>
        <taxon>Agaricomycetidae</taxon>
        <taxon>Agaricales</taxon>
        <taxon>Agaricineae</taxon>
        <taxon>Galeropsidaceae</taxon>
        <taxon>Panaeolus</taxon>
    </lineage>
</organism>
<feature type="region of interest" description="Disordered" evidence="3">
    <location>
        <begin position="331"/>
        <end position="399"/>
    </location>
</feature>
<feature type="compositionally biased region" description="Polar residues" evidence="3">
    <location>
        <begin position="782"/>
        <end position="791"/>
    </location>
</feature>
<feature type="compositionally biased region" description="Polar residues" evidence="3">
    <location>
        <begin position="361"/>
        <end position="371"/>
    </location>
</feature>